<comment type="catalytic activity">
    <reaction evidence="9 10 11">
        <text>adenosine(37) in tRNA + dimethylallyl diphosphate = N(6)-dimethylallyladenosine(37) in tRNA + diphosphate</text>
        <dbReference type="Rhea" id="RHEA:26482"/>
        <dbReference type="Rhea" id="RHEA-COMP:10162"/>
        <dbReference type="Rhea" id="RHEA-COMP:10375"/>
        <dbReference type="ChEBI" id="CHEBI:33019"/>
        <dbReference type="ChEBI" id="CHEBI:57623"/>
        <dbReference type="ChEBI" id="CHEBI:74411"/>
        <dbReference type="ChEBI" id="CHEBI:74415"/>
        <dbReference type="EC" id="2.5.1.75"/>
    </reaction>
</comment>
<comment type="similarity">
    <text evidence="3 10 13">Belongs to the IPP transferase family.</text>
</comment>
<feature type="binding site" evidence="10">
    <location>
        <begin position="10"/>
        <end position="17"/>
    </location>
    <ligand>
        <name>ATP</name>
        <dbReference type="ChEBI" id="CHEBI:30616"/>
    </ligand>
</feature>
<evidence type="ECO:0000256" key="8">
    <source>
        <dbReference type="ARBA" id="ARBA00022842"/>
    </source>
</evidence>
<dbReference type="PANTHER" id="PTHR11088">
    <property type="entry name" value="TRNA DIMETHYLALLYLTRANSFERASE"/>
    <property type="match status" value="1"/>
</dbReference>
<comment type="function">
    <text evidence="2 10 12">Catalyzes the transfer of a dimethylallyl group onto the adenine at position 37 in tRNAs that read codons beginning with uridine, leading to the formation of N6-(dimethylallyl)adenosine (i(6)A).</text>
</comment>
<reference evidence="15" key="1">
    <citation type="submission" date="2016-02" db="EMBL/GenBank/DDBJ databases">
        <authorList>
            <person name="Mitreva M."/>
            <person name="Pepin K.H."/>
            <person name="Mihindukulasuriya K.A."/>
            <person name="Fulton R."/>
            <person name="Fronick C."/>
            <person name="O'Laughlin M."/>
            <person name="Miner T."/>
            <person name="Herter B."/>
            <person name="Rosa B.A."/>
            <person name="Cordes M."/>
            <person name="Tomlinson C."/>
            <person name="Wollam A."/>
            <person name="Palsikar V.B."/>
            <person name="Mardis E.R."/>
            <person name="Wilson R.K."/>
        </authorList>
    </citation>
    <scope>NUCLEOTIDE SEQUENCE [LARGE SCALE GENOMIC DNA]</scope>
    <source>
        <strain evidence="15">DSM 22607</strain>
    </source>
</reference>
<evidence type="ECO:0000256" key="4">
    <source>
        <dbReference type="ARBA" id="ARBA00022679"/>
    </source>
</evidence>
<evidence type="ECO:0000256" key="5">
    <source>
        <dbReference type="ARBA" id="ARBA00022694"/>
    </source>
</evidence>
<organism evidence="14 15">
    <name type="scientific">Christensenella minuta</name>
    <dbReference type="NCBI Taxonomy" id="626937"/>
    <lineage>
        <taxon>Bacteria</taxon>
        <taxon>Bacillati</taxon>
        <taxon>Bacillota</taxon>
        <taxon>Clostridia</taxon>
        <taxon>Christensenellales</taxon>
        <taxon>Christensenellaceae</taxon>
        <taxon>Christensenella</taxon>
    </lineage>
</organism>
<keyword evidence="15" id="KW-1185">Reference proteome</keyword>
<dbReference type="EMBL" id="LSZW01000063">
    <property type="protein sequence ID" value="KXK65061.1"/>
    <property type="molecule type" value="Genomic_DNA"/>
</dbReference>
<dbReference type="GO" id="GO:0052381">
    <property type="term" value="F:tRNA dimethylallyltransferase activity"/>
    <property type="evidence" value="ECO:0007669"/>
    <property type="project" value="UniProtKB-UniRule"/>
</dbReference>
<comment type="cofactor">
    <cofactor evidence="1 10">
        <name>Mg(2+)</name>
        <dbReference type="ChEBI" id="CHEBI:18420"/>
    </cofactor>
</comment>
<comment type="caution">
    <text evidence="14">The sequence shown here is derived from an EMBL/GenBank/DDBJ whole genome shotgun (WGS) entry which is preliminary data.</text>
</comment>
<keyword evidence="8 10" id="KW-0460">Magnesium</keyword>
<evidence type="ECO:0000256" key="10">
    <source>
        <dbReference type="HAMAP-Rule" id="MF_00185"/>
    </source>
</evidence>
<dbReference type="OrthoDB" id="9776390at2"/>
<evidence type="ECO:0000313" key="15">
    <source>
        <dbReference type="Proteomes" id="UP000070366"/>
    </source>
</evidence>
<keyword evidence="7 10" id="KW-0067">ATP-binding</keyword>
<dbReference type="AlphaFoldDB" id="A0A136Q318"/>
<accession>A0A136Q318</accession>
<dbReference type="SUPFAM" id="SSF52540">
    <property type="entry name" value="P-loop containing nucleoside triphosphate hydrolases"/>
    <property type="match status" value="2"/>
</dbReference>
<keyword evidence="6 10" id="KW-0547">Nucleotide-binding</keyword>
<dbReference type="GO" id="GO:0005524">
    <property type="term" value="F:ATP binding"/>
    <property type="evidence" value="ECO:0007669"/>
    <property type="project" value="UniProtKB-UniRule"/>
</dbReference>
<dbReference type="HAMAP" id="MF_00185">
    <property type="entry name" value="IPP_trans"/>
    <property type="match status" value="1"/>
</dbReference>
<name>A0A136Q318_9FIRM</name>
<keyword evidence="4 10" id="KW-0808">Transferase</keyword>
<dbReference type="InterPro" id="IPR039657">
    <property type="entry name" value="Dimethylallyltransferase"/>
</dbReference>
<comment type="caution">
    <text evidence="10">Lacks conserved residue(s) required for the propagation of feature annotation.</text>
</comment>
<dbReference type="InterPro" id="IPR018022">
    <property type="entry name" value="IPT"/>
</dbReference>
<dbReference type="Gene3D" id="3.40.50.300">
    <property type="entry name" value="P-loop containing nucleotide triphosphate hydrolases"/>
    <property type="match status" value="1"/>
</dbReference>
<keyword evidence="5 10" id="KW-0819">tRNA processing</keyword>
<dbReference type="KEGG" id="cmiu:B1H56_03735"/>
<feature type="site" description="Interaction with substrate tRNA" evidence="10">
    <location>
        <position position="124"/>
    </location>
</feature>
<evidence type="ECO:0000313" key="14">
    <source>
        <dbReference type="EMBL" id="KXK65061.1"/>
    </source>
</evidence>
<dbReference type="STRING" id="626937.HMPREF3293_02318"/>
<dbReference type="PATRIC" id="fig|626937.4.peg.2276"/>
<evidence type="ECO:0000256" key="2">
    <source>
        <dbReference type="ARBA" id="ARBA00003213"/>
    </source>
</evidence>
<dbReference type="InterPro" id="IPR027417">
    <property type="entry name" value="P-loop_NTPase"/>
</dbReference>
<feature type="region of interest" description="Interaction with substrate tRNA" evidence="10">
    <location>
        <begin position="35"/>
        <end position="38"/>
    </location>
</feature>
<protein>
    <recommendedName>
        <fullName evidence="10">tRNA dimethylallyltransferase</fullName>
        <ecNumber evidence="10">2.5.1.75</ecNumber>
    </recommendedName>
    <alternativeName>
        <fullName evidence="10">Dimethylallyl diphosphate:tRNA dimethylallyltransferase</fullName>
        <shortName evidence="10">DMAPP:tRNA dimethylallyltransferase</shortName>
        <shortName evidence="10">DMATase</shortName>
    </alternativeName>
    <alternativeName>
        <fullName evidence="10">Isopentenyl-diphosphate:tRNA isopentenyltransferase</fullName>
        <shortName evidence="10">IPP transferase</shortName>
        <shortName evidence="10">IPPT</shortName>
        <shortName evidence="10">IPTase</shortName>
    </alternativeName>
</protein>
<evidence type="ECO:0000256" key="3">
    <source>
        <dbReference type="ARBA" id="ARBA00005842"/>
    </source>
</evidence>
<evidence type="ECO:0000256" key="9">
    <source>
        <dbReference type="ARBA" id="ARBA00049563"/>
    </source>
</evidence>
<feature type="binding site" evidence="10">
    <location>
        <begin position="12"/>
        <end position="17"/>
    </location>
    <ligand>
        <name>substrate</name>
    </ligand>
</feature>
<evidence type="ECO:0000256" key="6">
    <source>
        <dbReference type="ARBA" id="ARBA00022741"/>
    </source>
</evidence>
<sequence>MKNKVYVIVGPTASGKTAAAIELAKLSGGEVISADSMQIYREMDIGTAKPDETERQGIAHHMIDIVSPDCPYSVAMFQKEAFGRIEDILSRNKTPIIAGGTGLYVNALTYRLDFTETSYDLNFRALLEKREVAELFNELSAKDPEAAARIHPNDKKRMIRRLEILHHGDGKEEYRFRVPNDDYAFIMAGLSTEREVLYERINRRVDLMMERGLLEEARQLFAKYGSMPTSMQAIGYKELVAYLNGDTDFAESVALLKKNTRHYAKRQLTWFRRDSRIRWYNTADYPNAMAIAKEILRQENNHF</sequence>
<dbReference type="Pfam" id="PF01715">
    <property type="entry name" value="IPPT"/>
    <property type="match status" value="1"/>
</dbReference>
<dbReference type="RefSeq" id="WP_066518813.1">
    <property type="nucleotide sequence ID" value="NZ_CABMOF010000001.1"/>
</dbReference>
<evidence type="ECO:0000256" key="13">
    <source>
        <dbReference type="RuleBase" id="RU003785"/>
    </source>
</evidence>
<feature type="site" description="Interaction with substrate tRNA" evidence="10">
    <location>
        <position position="101"/>
    </location>
</feature>
<dbReference type="GO" id="GO:0006400">
    <property type="term" value="P:tRNA modification"/>
    <property type="evidence" value="ECO:0007669"/>
    <property type="project" value="TreeGrafter"/>
</dbReference>
<dbReference type="Proteomes" id="UP000070366">
    <property type="component" value="Unassembled WGS sequence"/>
</dbReference>
<dbReference type="NCBIfam" id="TIGR00174">
    <property type="entry name" value="miaA"/>
    <property type="match status" value="1"/>
</dbReference>
<evidence type="ECO:0000256" key="12">
    <source>
        <dbReference type="RuleBase" id="RU003784"/>
    </source>
</evidence>
<proteinExistence type="inferred from homology"/>
<dbReference type="EC" id="2.5.1.75" evidence="10"/>
<evidence type="ECO:0000256" key="7">
    <source>
        <dbReference type="ARBA" id="ARBA00022840"/>
    </source>
</evidence>
<gene>
    <name evidence="10" type="primary">miaA</name>
    <name evidence="14" type="ORF">HMPREF3293_02318</name>
</gene>
<dbReference type="Gene3D" id="1.10.20.140">
    <property type="match status" value="1"/>
</dbReference>
<dbReference type="PANTHER" id="PTHR11088:SF60">
    <property type="entry name" value="TRNA DIMETHYLALLYLTRANSFERASE"/>
    <property type="match status" value="1"/>
</dbReference>
<evidence type="ECO:0000256" key="1">
    <source>
        <dbReference type="ARBA" id="ARBA00001946"/>
    </source>
</evidence>
<comment type="subunit">
    <text evidence="10">Monomer.</text>
</comment>
<evidence type="ECO:0000256" key="11">
    <source>
        <dbReference type="RuleBase" id="RU003783"/>
    </source>
</evidence>